<dbReference type="RefSeq" id="XP_070905706.1">
    <property type="nucleotide sequence ID" value="XM_071043886.1"/>
</dbReference>
<feature type="transmembrane region" description="Helical" evidence="6">
    <location>
        <begin position="101"/>
        <end position="121"/>
    </location>
</feature>
<dbReference type="PANTHER" id="PTHR43791">
    <property type="entry name" value="PERMEASE-RELATED"/>
    <property type="match status" value="1"/>
</dbReference>
<accession>A0ABR4LAQ8</accession>
<keyword evidence="3 6" id="KW-0812">Transmembrane</keyword>
<organism evidence="7 8">
    <name type="scientific">Aspergillus pseudodeflectus</name>
    <dbReference type="NCBI Taxonomy" id="176178"/>
    <lineage>
        <taxon>Eukaryota</taxon>
        <taxon>Fungi</taxon>
        <taxon>Dikarya</taxon>
        <taxon>Ascomycota</taxon>
        <taxon>Pezizomycotina</taxon>
        <taxon>Eurotiomycetes</taxon>
        <taxon>Eurotiomycetidae</taxon>
        <taxon>Eurotiales</taxon>
        <taxon>Aspergillaceae</taxon>
        <taxon>Aspergillus</taxon>
        <taxon>Aspergillus subgen. Nidulantes</taxon>
    </lineage>
</organism>
<keyword evidence="4 6" id="KW-1133">Transmembrane helix</keyword>
<feature type="transmembrane region" description="Helical" evidence="6">
    <location>
        <begin position="20"/>
        <end position="43"/>
    </location>
</feature>
<dbReference type="Gene3D" id="1.20.1250.20">
    <property type="entry name" value="MFS general substrate transporter like domains"/>
    <property type="match status" value="1"/>
</dbReference>
<dbReference type="Proteomes" id="UP001610444">
    <property type="component" value="Unassembled WGS sequence"/>
</dbReference>
<dbReference type="PANTHER" id="PTHR43791:SF47">
    <property type="entry name" value="MAJOR FACILITATOR SUPERFAMILY (MFS) PROFILE DOMAIN-CONTAINING PROTEIN-RELATED"/>
    <property type="match status" value="1"/>
</dbReference>
<dbReference type="GeneID" id="98159050"/>
<evidence type="ECO:0000256" key="5">
    <source>
        <dbReference type="ARBA" id="ARBA00023136"/>
    </source>
</evidence>
<comment type="subcellular location">
    <subcellularLocation>
        <location evidence="1">Membrane</location>
        <topology evidence="1">Multi-pass membrane protein</topology>
    </subcellularLocation>
</comment>
<proteinExistence type="predicted"/>
<evidence type="ECO:0000256" key="2">
    <source>
        <dbReference type="ARBA" id="ARBA00022448"/>
    </source>
</evidence>
<evidence type="ECO:0000256" key="3">
    <source>
        <dbReference type="ARBA" id="ARBA00022692"/>
    </source>
</evidence>
<dbReference type="SUPFAM" id="SSF103473">
    <property type="entry name" value="MFS general substrate transporter"/>
    <property type="match status" value="1"/>
</dbReference>
<keyword evidence="2" id="KW-0813">Transport</keyword>
<evidence type="ECO:0000313" key="7">
    <source>
        <dbReference type="EMBL" id="KAL2861616.1"/>
    </source>
</evidence>
<feature type="transmembrane region" description="Helical" evidence="6">
    <location>
        <begin position="50"/>
        <end position="69"/>
    </location>
</feature>
<dbReference type="EMBL" id="JBFXLR010000001">
    <property type="protein sequence ID" value="KAL2861616.1"/>
    <property type="molecule type" value="Genomic_DNA"/>
</dbReference>
<dbReference type="InterPro" id="IPR036259">
    <property type="entry name" value="MFS_trans_sf"/>
</dbReference>
<name>A0ABR4LAQ8_9EURO</name>
<keyword evidence="8" id="KW-1185">Reference proteome</keyword>
<evidence type="ECO:0000256" key="1">
    <source>
        <dbReference type="ARBA" id="ARBA00004141"/>
    </source>
</evidence>
<evidence type="ECO:0000256" key="4">
    <source>
        <dbReference type="ARBA" id="ARBA00022989"/>
    </source>
</evidence>
<protein>
    <submittedName>
        <fullName evidence="7">Uncharacterized protein</fullName>
    </submittedName>
</protein>
<comment type="caution">
    <text evidence="7">The sequence shown here is derived from an EMBL/GenBank/DDBJ whole genome shotgun (WGS) entry which is preliminary data.</text>
</comment>
<evidence type="ECO:0000313" key="8">
    <source>
        <dbReference type="Proteomes" id="UP001610444"/>
    </source>
</evidence>
<gene>
    <name evidence="7" type="ORF">BJX68DRAFT_260430</name>
</gene>
<keyword evidence="5 6" id="KW-0472">Membrane</keyword>
<sequence length="133" mass="14380">MYLSYVTFLAWSRSSIIKETATLAISIYFPFYVLATPVATVLVRRLDPRIFPPAVTLSFGLVVIGLGFYNTYKDQVGPWAVLGLLEGCYFPSASFELAKRMASFFVGGLIFGGLGGLIAYGQQQMDGVGGKSG</sequence>
<reference evidence="7 8" key="1">
    <citation type="submission" date="2024-07" db="EMBL/GenBank/DDBJ databases">
        <title>Section-level genome sequencing and comparative genomics of Aspergillus sections Usti and Cavernicolus.</title>
        <authorList>
            <consortium name="Lawrence Berkeley National Laboratory"/>
            <person name="Nybo J.L."/>
            <person name="Vesth T.C."/>
            <person name="Theobald S."/>
            <person name="Frisvad J.C."/>
            <person name="Larsen T.O."/>
            <person name="Kjaerboelling I."/>
            <person name="Rothschild-Mancinelli K."/>
            <person name="Lyhne E.K."/>
            <person name="Kogle M.E."/>
            <person name="Barry K."/>
            <person name="Clum A."/>
            <person name="Na H."/>
            <person name="Ledsgaard L."/>
            <person name="Lin J."/>
            <person name="Lipzen A."/>
            <person name="Kuo A."/>
            <person name="Riley R."/>
            <person name="Mondo S."/>
            <person name="LaButti K."/>
            <person name="Haridas S."/>
            <person name="Pangalinan J."/>
            <person name="Salamov A.A."/>
            <person name="Simmons B.A."/>
            <person name="Magnuson J.K."/>
            <person name="Chen J."/>
            <person name="Drula E."/>
            <person name="Henrissat B."/>
            <person name="Wiebenga A."/>
            <person name="Lubbers R.J."/>
            <person name="Gomes A.C."/>
            <person name="Macurrencykelacurrency M.R."/>
            <person name="Stajich J."/>
            <person name="Grigoriev I.V."/>
            <person name="Mortensen U.H."/>
            <person name="De vries R.P."/>
            <person name="Baker S.E."/>
            <person name="Andersen M.R."/>
        </authorList>
    </citation>
    <scope>NUCLEOTIDE SEQUENCE [LARGE SCALE GENOMIC DNA]</scope>
    <source>
        <strain evidence="7 8">CBS 756.74</strain>
    </source>
</reference>
<evidence type="ECO:0000256" key="6">
    <source>
        <dbReference type="SAM" id="Phobius"/>
    </source>
</evidence>